<reference evidence="2" key="1">
    <citation type="submission" date="2021-11" db="EMBL/GenBank/DDBJ databases">
        <authorList>
            <person name="Schell T."/>
        </authorList>
    </citation>
    <scope>NUCLEOTIDE SEQUENCE</scope>
    <source>
        <strain evidence="2">M5</strain>
    </source>
</reference>
<dbReference type="PANTHER" id="PTHR22948">
    <property type="entry name" value="TUDOR DOMAIN CONTAINING PROTEIN"/>
    <property type="match status" value="1"/>
</dbReference>
<dbReference type="Gene3D" id="2.30.30.140">
    <property type="match status" value="2"/>
</dbReference>
<evidence type="ECO:0000259" key="1">
    <source>
        <dbReference type="Pfam" id="PF00567"/>
    </source>
</evidence>
<dbReference type="PANTHER" id="PTHR22948:SF29">
    <property type="entry name" value="FI02030P-RELATED"/>
    <property type="match status" value="1"/>
</dbReference>
<dbReference type="Pfam" id="PF00567">
    <property type="entry name" value="TUDOR"/>
    <property type="match status" value="2"/>
</dbReference>
<dbReference type="EMBL" id="CAKKLH010000342">
    <property type="protein sequence ID" value="CAH0113611.1"/>
    <property type="molecule type" value="Genomic_DNA"/>
</dbReference>
<feature type="domain" description="Tudor" evidence="1">
    <location>
        <begin position="255"/>
        <end position="372"/>
    </location>
</feature>
<dbReference type="OrthoDB" id="9995375at2759"/>
<proteinExistence type="predicted"/>
<dbReference type="GO" id="GO:0005737">
    <property type="term" value="C:cytoplasm"/>
    <property type="evidence" value="ECO:0007669"/>
    <property type="project" value="UniProtKB-ARBA"/>
</dbReference>
<dbReference type="SUPFAM" id="SSF63748">
    <property type="entry name" value="Tudor/PWWP/MBT"/>
    <property type="match status" value="2"/>
</dbReference>
<dbReference type="InterPro" id="IPR035437">
    <property type="entry name" value="SNase_OB-fold_sf"/>
</dbReference>
<dbReference type="AlphaFoldDB" id="A0A8J2S2M3"/>
<dbReference type="InterPro" id="IPR050621">
    <property type="entry name" value="Tudor_domain_containing"/>
</dbReference>
<protein>
    <recommendedName>
        <fullName evidence="1">Tudor domain-containing protein</fullName>
    </recommendedName>
</protein>
<organism evidence="2 3">
    <name type="scientific">Daphnia galeata</name>
    <dbReference type="NCBI Taxonomy" id="27404"/>
    <lineage>
        <taxon>Eukaryota</taxon>
        <taxon>Metazoa</taxon>
        <taxon>Ecdysozoa</taxon>
        <taxon>Arthropoda</taxon>
        <taxon>Crustacea</taxon>
        <taxon>Branchiopoda</taxon>
        <taxon>Diplostraca</taxon>
        <taxon>Cladocera</taxon>
        <taxon>Anomopoda</taxon>
        <taxon>Daphniidae</taxon>
        <taxon>Daphnia</taxon>
    </lineage>
</organism>
<gene>
    <name evidence="2" type="ORF">DGAL_LOCUS17508</name>
</gene>
<accession>A0A8J2S2M3</accession>
<name>A0A8J2S2M3_9CRUS</name>
<evidence type="ECO:0000313" key="2">
    <source>
        <dbReference type="EMBL" id="CAH0113611.1"/>
    </source>
</evidence>
<sequence length="529" mass="59561">MAGTSMLVHVTHIDDSVRGRQSPFIYFWGITHDRSSYLLMEKYLECLRRQLETRPPPLDINELDQVCCLLMNHKWHRARVTQNKLSLAGTIEVFCIDSGDTHAVPLAFLRTLDIPGTEVEHVKETPPLATKFLLADIVAPQDSGSHSHWSEPAIGFLKVNVQDRDWKAEPMGMFGEHQGVRLFDDNNQLLATHMIQQGLGVPTQTFHEASPVGLNDVGVEIVPDPKANQDPKASEVPTHVITKIRRAWLASKVWLYVISANEPGSFFGLFDKISVKDLDDMTTKMMLAYFSDPNPPLLYADDESHLWHYGVVDCGKYEKFYRIRVIEEFQNEVKFEFVDYGNSAQITKNKIFAPLESLTCFRNPPFGIRCKIDDVTLSLADWSELILDKKIRVKIGKFQDEVYSVTLTNDSCNHEIAKVLFSKSSTKSTIVNSSSGQFTVEPKTCFMPNLPTNSGVRKPPQAMPDAGSRVEVIQKACKSKNARYNANKKAKKKLAKLRLVVPPTSPDQIIENEAVSGNHQYPAPGCSWK</sequence>
<dbReference type="Proteomes" id="UP000789390">
    <property type="component" value="Unassembled WGS sequence"/>
</dbReference>
<evidence type="ECO:0000313" key="3">
    <source>
        <dbReference type="Proteomes" id="UP000789390"/>
    </source>
</evidence>
<feature type="domain" description="Tudor" evidence="1">
    <location>
        <begin position="40"/>
        <end position="134"/>
    </location>
</feature>
<dbReference type="Gene3D" id="2.40.50.90">
    <property type="match status" value="1"/>
</dbReference>
<comment type="caution">
    <text evidence="2">The sequence shown here is derived from an EMBL/GenBank/DDBJ whole genome shotgun (WGS) entry which is preliminary data.</text>
</comment>
<keyword evidence="3" id="KW-1185">Reference proteome</keyword>
<dbReference type="InterPro" id="IPR002999">
    <property type="entry name" value="Tudor"/>
</dbReference>
<dbReference type="CDD" id="cd20379">
    <property type="entry name" value="Tudor_dTUD-like"/>
    <property type="match status" value="1"/>
</dbReference>